<evidence type="ECO:0000313" key="1">
    <source>
        <dbReference type="EMBL" id="KAG5268917.1"/>
    </source>
</evidence>
<reference evidence="1" key="1">
    <citation type="submission" date="2020-10" db="EMBL/GenBank/DDBJ databases">
        <title>Chromosome-scale genome assembly of the Allis shad, Alosa alosa.</title>
        <authorList>
            <person name="Margot Z."/>
            <person name="Christophe K."/>
            <person name="Cabau C."/>
            <person name="Louis A."/>
            <person name="Berthelot C."/>
            <person name="Parey E."/>
            <person name="Roest Crollius H."/>
            <person name="Montfort J."/>
            <person name="Robinson-Rechavi M."/>
            <person name="Bucao C."/>
            <person name="Bouchez O."/>
            <person name="Gislard M."/>
            <person name="Lluch J."/>
            <person name="Milhes M."/>
            <person name="Lampietro C."/>
            <person name="Lopez Roques C."/>
            <person name="Donnadieu C."/>
            <person name="Braasch I."/>
            <person name="Desvignes T."/>
            <person name="Postlethwait J."/>
            <person name="Bobe J."/>
            <person name="Guiguen Y."/>
        </authorList>
    </citation>
    <scope>NUCLEOTIDE SEQUENCE</scope>
    <source>
        <strain evidence="1">M-15738</strain>
        <tissue evidence="1">Blood</tissue>
    </source>
</reference>
<proteinExistence type="predicted"/>
<dbReference type="EMBL" id="JADWDJ010000016">
    <property type="protein sequence ID" value="KAG5268917.1"/>
    <property type="molecule type" value="Genomic_DNA"/>
</dbReference>
<keyword evidence="2" id="KW-1185">Reference proteome</keyword>
<accession>A0AAV6G606</accession>
<gene>
    <name evidence="1" type="ORF">AALO_G00217890</name>
</gene>
<dbReference type="AlphaFoldDB" id="A0AAV6G606"/>
<name>A0AAV6G606_9TELE</name>
<dbReference type="Proteomes" id="UP000823561">
    <property type="component" value="Chromosome 16"/>
</dbReference>
<sequence length="89" mass="10333">MYRCYYNKKSKCWSVYGLKEKKNYGYITDLQRAIVRHRLRSGAGLPRRQTLRLDDPRRLGLLAATPQPSTAELVRTHVTRGEGVPQSER</sequence>
<evidence type="ECO:0000313" key="2">
    <source>
        <dbReference type="Proteomes" id="UP000823561"/>
    </source>
</evidence>
<organism evidence="1 2">
    <name type="scientific">Alosa alosa</name>
    <name type="common">allis shad</name>
    <dbReference type="NCBI Taxonomy" id="278164"/>
    <lineage>
        <taxon>Eukaryota</taxon>
        <taxon>Metazoa</taxon>
        <taxon>Chordata</taxon>
        <taxon>Craniata</taxon>
        <taxon>Vertebrata</taxon>
        <taxon>Euteleostomi</taxon>
        <taxon>Actinopterygii</taxon>
        <taxon>Neopterygii</taxon>
        <taxon>Teleostei</taxon>
        <taxon>Clupei</taxon>
        <taxon>Clupeiformes</taxon>
        <taxon>Clupeoidei</taxon>
        <taxon>Clupeidae</taxon>
        <taxon>Alosa</taxon>
    </lineage>
</organism>
<protein>
    <submittedName>
        <fullName evidence="1">Uncharacterized protein</fullName>
    </submittedName>
</protein>
<comment type="caution">
    <text evidence="1">The sequence shown here is derived from an EMBL/GenBank/DDBJ whole genome shotgun (WGS) entry which is preliminary data.</text>
</comment>